<evidence type="ECO:0000313" key="3">
    <source>
        <dbReference type="Proteomes" id="UP000028582"/>
    </source>
</evidence>
<keyword evidence="1" id="KW-1133">Transmembrane helix</keyword>
<dbReference type="EMBL" id="ANJA01003391">
    <property type="protein sequence ID" value="ETO63846.1"/>
    <property type="molecule type" value="Genomic_DNA"/>
</dbReference>
<sequence>AHLTHTYNFQDKVTSCCSATLCIMSGSRKRLPGAPTAPLQPHQSLRAQAEAEAKYEVQLAERRQLEQDRMSSYTDDAFECESPHAILASSRGVRPEQRSDLQTTSPYLVVDNIGRLRVDSVSDSDAHDEVAYGELAQPRPEIILRWKRFAVLVVFTAAVMTAIAAWLREGFVVDKGVPVGTADTKVDTVNSYIGLIMGFIESIVGLGVEEIFPVFIVYLHNLRWYPSDDPATKKQSKFKKFALTIFIPAVMMAVGSSLSAVQANQKDDNTADNNSNSTTTTRFLLQEETMLGVAGLGDTVLKTALARKVDPMRPLEMSTCSSTGTDLFDAGTLLTAAPKAVFGFPLRDWGVEFGNGWTHEEATKRVEISHPGAEDAASDVQLSEVMSLATAYELWLEGRTILSNSVRATSANQASTPPLNADEFLDDVVRSVFDMGLPLAEIVSVEASFETRTLSSLMDLHAMTLKLPLRSPDNASVVCGETSCALLEPHVNLRQRLPRKQVGIARMNTSNAAFLYGFTTVASVQSGAAVATRSLVLSFGRLSWRFDSDAYECEPGTSSEEGCQVLHHQLGDSDRHLVLPKQWLSTQLQSGSRESFVSLVQLLEPKVRFHHGQTPSFATLEHLESWPQDNTQTCSAAMDTYLQYVDSNHFYVSGDMVETMAASALMFIFQNARVLDNAPGVEIMMTQRRLVDTDTRRVKVFLTNTKVGNVCTWTGCGVLLLLTVLVLVLPNERARLAPPRGGNARAERFVAVQTEQIYPNLIYKKRFLIGKTGEEIKFGEFAVESVGLHHKMEEDEQIYI</sequence>
<proteinExistence type="predicted"/>
<keyword evidence="1" id="KW-0472">Membrane</keyword>
<feature type="transmembrane region" description="Helical" evidence="1">
    <location>
        <begin position="149"/>
        <end position="167"/>
    </location>
</feature>
<evidence type="ECO:0000313" key="2">
    <source>
        <dbReference type="EMBL" id="ETO63846.1"/>
    </source>
</evidence>
<dbReference type="Proteomes" id="UP000028582">
    <property type="component" value="Unassembled WGS sequence"/>
</dbReference>
<name>A0A080ZB35_PHYNI</name>
<evidence type="ECO:0008006" key="4">
    <source>
        <dbReference type="Google" id="ProtNLM"/>
    </source>
</evidence>
<reference evidence="2 3" key="1">
    <citation type="submission" date="2013-11" db="EMBL/GenBank/DDBJ databases">
        <title>The Genome Sequence of Phytophthora parasitica P1976.</title>
        <authorList>
            <consortium name="The Broad Institute Genomics Platform"/>
            <person name="Russ C."/>
            <person name="Tyler B."/>
            <person name="Panabieres F."/>
            <person name="Shan W."/>
            <person name="Tripathy S."/>
            <person name="Grunwald N."/>
            <person name="Machado M."/>
            <person name="Johnson C.S."/>
            <person name="Walker B."/>
            <person name="Young S."/>
            <person name="Zeng Q."/>
            <person name="Gargeya S."/>
            <person name="Fitzgerald M."/>
            <person name="Haas B."/>
            <person name="Abouelleil A."/>
            <person name="Allen A.W."/>
            <person name="Alvarado L."/>
            <person name="Arachchi H.M."/>
            <person name="Berlin A.M."/>
            <person name="Chapman S.B."/>
            <person name="Gainer-Dewar J."/>
            <person name="Goldberg J."/>
            <person name="Griggs A."/>
            <person name="Gujja S."/>
            <person name="Hansen M."/>
            <person name="Howarth C."/>
            <person name="Imamovic A."/>
            <person name="Ireland A."/>
            <person name="Larimer J."/>
            <person name="McCowan C."/>
            <person name="Murphy C."/>
            <person name="Pearson M."/>
            <person name="Poon T.W."/>
            <person name="Priest M."/>
            <person name="Roberts A."/>
            <person name="Saif S."/>
            <person name="Shea T."/>
            <person name="Sisk P."/>
            <person name="Sykes S."/>
            <person name="Wortman J."/>
            <person name="Nusbaum C."/>
            <person name="Birren B."/>
        </authorList>
    </citation>
    <scope>NUCLEOTIDE SEQUENCE [LARGE SCALE GENOMIC DNA]</scope>
    <source>
        <strain evidence="2 3">P1976</strain>
    </source>
</reference>
<accession>A0A080ZB35</accession>
<evidence type="ECO:0000256" key="1">
    <source>
        <dbReference type="SAM" id="Phobius"/>
    </source>
</evidence>
<feature type="non-terminal residue" evidence="2">
    <location>
        <position position="1"/>
    </location>
</feature>
<keyword evidence="1" id="KW-0812">Transmembrane</keyword>
<gene>
    <name evidence="2" type="ORF">F444_18521</name>
</gene>
<dbReference type="OrthoDB" id="164034at2759"/>
<protein>
    <recommendedName>
        <fullName evidence="4">Transmembrane protein</fullName>
    </recommendedName>
</protein>
<feature type="transmembrane region" description="Helical" evidence="1">
    <location>
        <begin position="241"/>
        <end position="261"/>
    </location>
</feature>
<feature type="transmembrane region" description="Helical" evidence="1">
    <location>
        <begin position="192"/>
        <end position="220"/>
    </location>
</feature>
<comment type="caution">
    <text evidence="2">The sequence shown here is derived from an EMBL/GenBank/DDBJ whole genome shotgun (WGS) entry which is preliminary data.</text>
</comment>
<organism evidence="2 3">
    <name type="scientific">Phytophthora nicotianae P1976</name>
    <dbReference type="NCBI Taxonomy" id="1317066"/>
    <lineage>
        <taxon>Eukaryota</taxon>
        <taxon>Sar</taxon>
        <taxon>Stramenopiles</taxon>
        <taxon>Oomycota</taxon>
        <taxon>Peronosporomycetes</taxon>
        <taxon>Peronosporales</taxon>
        <taxon>Peronosporaceae</taxon>
        <taxon>Phytophthora</taxon>
    </lineage>
</organism>
<dbReference type="AlphaFoldDB" id="A0A080ZB35"/>